<gene>
    <name evidence="1" type="ORF">Din_000091</name>
</gene>
<dbReference type="AlphaFoldDB" id="A0A5B6YFW3"/>
<protein>
    <submittedName>
        <fullName evidence="1">Uncharacterized protein</fullName>
    </submittedName>
</protein>
<dbReference type="EMBL" id="GHES01000091">
    <property type="protein sequence ID" value="MPA30650.1"/>
    <property type="molecule type" value="Transcribed_RNA"/>
</dbReference>
<name>A0A5B6YFW3_DAVIN</name>
<reference evidence="1" key="1">
    <citation type="submission" date="2019-08" db="EMBL/GenBank/DDBJ databases">
        <title>Reference gene set and small RNA set construction with multiple tissues from Davidia involucrata Baill.</title>
        <authorList>
            <person name="Yang H."/>
            <person name="Zhou C."/>
            <person name="Li G."/>
            <person name="Wang J."/>
            <person name="Gao P."/>
            <person name="Wang M."/>
            <person name="Wang R."/>
            <person name="Zhao Y."/>
        </authorList>
    </citation>
    <scope>NUCLEOTIDE SEQUENCE</scope>
    <source>
        <tissue evidence="1">Mixed with DoveR01_LX</tissue>
    </source>
</reference>
<sequence>MFKSSGTRLLYSDWRSAQLVKPGCGLPRDLYLVNVNIYRYDVEDVVSEYEDKADSSWYPHCLDSHHSVICLWWLQMSLVCGPSTCLIRMVILINWCCSIIPIFLL</sequence>
<proteinExistence type="predicted"/>
<accession>A0A5B6YFW3</accession>
<organism evidence="1">
    <name type="scientific">Davidia involucrata</name>
    <name type="common">Dove tree</name>
    <dbReference type="NCBI Taxonomy" id="16924"/>
    <lineage>
        <taxon>Eukaryota</taxon>
        <taxon>Viridiplantae</taxon>
        <taxon>Streptophyta</taxon>
        <taxon>Embryophyta</taxon>
        <taxon>Tracheophyta</taxon>
        <taxon>Spermatophyta</taxon>
        <taxon>Magnoliopsida</taxon>
        <taxon>eudicotyledons</taxon>
        <taxon>Gunneridae</taxon>
        <taxon>Pentapetalae</taxon>
        <taxon>asterids</taxon>
        <taxon>Cornales</taxon>
        <taxon>Nyssaceae</taxon>
        <taxon>Davidia</taxon>
    </lineage>
</organism>
<evidence type="ECO:0000313" key="1">
    <source>
        <dbReference type="EMBL" id="MPA30650.1"/>
    </source>
</evidence>